<protein>
    <submittedName>
        <fullName evidence="1">Uncharacterized protein</fullName>
    </submittedName>
</protein>
<dbReference type="Gramene" id="Solyc09g048970.2.1">
    <property type="protein sequence ID" value="Solyc09g048970.2.1"/>
    <property type="gene ID" value="Solyc09g048970.2"/>
</dbReference>
<dbReference type="EnsemblPlants" id="Solyc09g048970.2.1">
    <property type="protein sequence ID" value="Solyc09g048970.2.1"/>
    <property type="gene ID" value="Solyc09g048970.2"/>
</dbReference>
<keyword evidence="2" id="KW-1185">Reference proteome</keyword>
<dbReference type="InParanoid" id="A0A3Q7I1C9"/>
<name>A0A3Q7I1C9_SOLLC</name>
<organism evidence="1">
    <name type="scientific">Solanum lycopersicum</name>
    <name type="common">Tomato</name>
    <name type="synonym">Lycopersicon esculentum</name>
    <dbReference type="NCBI Taxonomy" id="4081"/>
    <lineage>
        <taxon>Eukaryota</taxon>
        <taxon>Viridiplantae</taxon>
        <taxon>Streptophyta</taxon>
        <taxon>Embryophyta</taxon>
        <taxon>Tracheophyta</taxon>
        <taxon>Spermatophyta</taxon>
        <taxon>Magnoliopsida</taxon>
        <taxon>eudicotyledons</taxon>
        <taxon>Gunneridae</taxon>
        <taxon>Pentapetalae</taxon>
        <taxon>asterids</taxon>
        <taxon>lamiids</taxon>
        <taxon>Solanales</taxon>
        <taxon>Solanaceae</taxon>
        <taxon>Solanoideae</taxon>
        <taxon>Solaneae</taxon>
        <taxon>Solanum</taxon>
        <taxon>Solanum subgen. Lycopersicon</taxon>
    </lineage>
</organism>
<dbReference type="Gene3D" id="2.40.50.140">
    <property type="entry name" value="Nucleic acid-binding proteins"/>
    <property type="match status" value="1"/>
</dbReference>
<evidence type="ECO:0000313" key="1">
    <source>
        <dbReference type="EnsemblPlants" id="Solyc09g048970.2.1"/>
    </source>
</evidence>
<proteinExistence type="predicted"/>
<evidence type="ECO:0000313" key="2">
    <source>
        <dbReference type="Proteomes" id="UP000004994"/>
    </source>
</evidence>
<accession>A0A3Q7I1C9</accession>
<reference evidence="1" key="1">
    <citation type="journal article" date="2012" name="Nature">
        <title>The tomato genome sequence provides insights into fleshy fruit evolution.</title>
        <authorList>
            <consortium name="Tomato Genome Consortium"/>
        </authorList>
    </citation>
    <scope>NUCLEOTIDE SEQUENCE [LARGE SCALE GENOMIC DNA]</scope>
    <source>
        <strain evidence="1">cv. Heinz 1706</strain>
    </source>
</reference>
<dbReference type="AlphaFoldDB" id="A0A3Q7I1C9"/>
<dbReference type="Proteomes" id="UP000004994">
    <property type="component" value="Chromosome 9"/>
</dbReference>
<sequence length="272" mass="31212">MLQKAIVIRHMDDFSAKKASKYVGCSMALTTLERIEEGKVREHTAWSCLLEMWPRDKVYLSHQKMADYKYVPGENPIFMNEKMSRIEKDSVVRFIVVGTRYVEVEKEFQAVMILESDYLGHHLTKLCNLSEVSVLILLLKPSSGHVNVKRTKVCATDRAQTVVERTCSKKGDMVLAQSSPDNSWNRAMEAVDSYNREKHARDTTKKLQVSLSEELNKILQVEIRRQERISGIFVWLHYSVESIVNETLKHVEIEKAAVVENISGPRGHYTAL</sequence>
<dbReference type="STRING" id="4081.A0A3Q7I1C9"/>
<reference evidence="1" key="2">
    <citation type="submission" date="2019-01" db="UniProtKB">
        <authorList>
            <consortium name="EnsemblPlants"/>
        </authorList>
    </citation>
    <scope>IDENTIFICATION</scope>
    <source>
        <strain evidence="1">cv. Heinz 1706</strain>
    </source>
</reference>
<dbReference type="InterPro" id="IPR012340">
    <property type="entry name" value="NA-bd_OB-fold"/>
</dbReference>